<keyword evidence="3" id="KW-1185">Reference proteome</keyword>
<proteinExistence type="predicted"/>
<evidence type="ECO:0000313" key="2">
    <source>
        <dbReference type="EMBL" id="KAJ8747319.1"/>
    </source>
</evidence>
<evidence type="ECO:0000313" key="3">
    <source>
        <dbReference type="Proteomes" id="UP001159364"/>
    </source>
</evidence>
<protein>
    <recommendedName>
        <fullName evidence="4">Gustatory receptor</fullName>
    </recommendedName>
</protein>
<organism evidence="2 3">
    <name type="scientific">Erythroxylum novogranatense</name>
    <dbReference type="NCBI Taxonomy" id="1862640"/>
    <lineage>
        <taxon>Eukaryota</taxon>
        <taxon>Viridiplantae</taxon>
        <taxon>Streptophyta</taxon>
        <taxon>Embryophyta</taxon>
        <taxon>Tracheophyta</taxon>
        <taxon>Spermatophyta</taxon>
        <taxon>Magnoliopsida</taxon>
        <taxon>eudicotyledons</taxon>
        <taxon>Gunneridae</taxon>
        <taxon>Pentapetalae</taxon>
        <taxon>rosids</taxon>
        <taxon>fabids</taxon>
        <taxon>Malpighiales</taxon>
        <taxon>Erythroxylaceae</taxon>
        <taxon>Erythroxylum</taxon>
    </lineage>
</organism>
<evidence type="ECO:0000256" key="1">
    <source>
        <dbReference type="SAM" id="Phobius"/>
    </source>
</evidence>
<feature type="transmembrane region" description="Helical" evidence="1">
    <location>
        <begin position="194"/>
        <end position="219"/>
    </location>
</feature>
<dbReference type="Proteomes" id="UP001159364">
    <property type="component" value="Unassembled WGS sequence"/>
</dbReference>
<keyword evidence="1" id="KW-0812">Transmembrane</keyword>
<feature type="transmembrane region" description="Helical" evidence="1">
    <location>
        <begin position="427"/>
        <end position="445"/>
    </location>
</feature>
<reference evidence="2 3" key="1">
    <citation type="submission" date="2021-09" db="EMBL/GenBank/DDBJ databases">
        <title>Genomic insights and catalytic innovation underlie evolution of tropane alkaloids biosynthesis.</title>
        <authorList>
            <person name="Wang Y.-J."/>
            <person name="Tian T."/>
            <person name="Huang J.-P."/>
            <person name="Huang S.-X."/>
        </authorList>
    </citation>
    <scope>NUCLEOTIDE SEQUENCE [LARGE SCALE GENOMIC DNA]</scope>
    <source>
        <strain evidence="2">KIB-2018</strain>
        <tissue evidence="2">Leaf</tissue>
    </source>
</reference>
<dbReference type="AlphaFoldDB" id="A0AAV8S5D0"/>
<keyword evidence="1" id="KW-1133">Transmembrane helix</keyword>
<evidence type="ECO:0008006" key="4">
    <source>
        <dbReference type="Google" id="ProtNLM"/>
    </source>
</evidence>
<dbReference type="PANTHER" id="PTHR31963">
    <property type="entry name" value="RAS GUANINE NUCLEOTIDE EXCHANGE FACTOR K"/>
    <property type="match status" value="1"/>
</dbReference>
<sequence>MADSHVQVDQSSTAGAPLLNRIQNHNHQRPPRSQERANDDVVLDRVLQKLETFLSLLGFKQSSVLWSLLSWAAFAVVGVLLPIGMLELSSCSECEKYHIEDFELDILAMQACLAAVSLLCLSLNVRKYGVRSFILADRYSGPMTHSSSQYVQQIKNSLQLFVFWSLTCLLLKIVREVVRISYVHHESWWLSSTILLGLIISWTYLSTIYILATILFHLICNLQVVHFDDYAKLLERESDISILMEEHIRLRYNLSKISHRYRMFLLLQFCVVTASQCVTLLQTTGYRGRITIINGGDFAVSSIVQVVGIILCLHAATKISHRAQGIASLAGRWHALATCSVADVSQLRVSSSVGNLEAMNGQNCLQISYSENDLESLDYMSLPVNTQLTSQMSSYHKRQAFVMYLQNNPGGITIFGWRIDRGLMNTIFFIELSLVTFVLGKTIVFTSK</sequence>
<feature type="transmembrane region" description="Helical" evidence="1">
    <location>
        <begin position="264"/>
        <end position="286"/>
    </location>
</feature>
<dbReference type="PANTHER" id="PTHR31963:SF2">
    <property type="entry name" value="ZINC FINGER CONSTANS-LIKE PROTEIN (DUF3537)"/>
    <property type="match status" value="1"/>
</dbReference>
<comment type="caution">
    <text evidence="2">The sequence shown here is derived from an EMBL/GenBank/DDBJ whole genome shotgun (WGS) entry which is preliminary data.</text>
</comment>
<dbReference type="EMBL" id="JAIWQS010000193">
    <property type="protein sequence ID" value="KAJ8747319.1"/>
    <property type="molecule type" value="Genomic_DNA"/>
</dbReference>
<feature type="transmembrane region" description="Helical" evidence="1">
    <location>
        <begin position="157"/>
        <end position="174"/>
    </location>
</feature>
<dbReference type="InterPro" id="IPR021924">
    <property type="entry name" value="DUF3537"/>
</dbReference>
<accession>A0AAV8S5D0</accession>
<feature type="transmembrane region" description="Helical" evidence="1">
    <location>
        <begin position="106"/>
        <end position="125"/>
    </location>
</feature>
<feature type="transmembrane region" description="Helical" evidence="1">
    <location>
        <begin position="64"/>
        <end position="86"/>
    </location>
</feature>
<feature type="transmembrane region" description="Helical" evidence="1">
    <location>
        <begin position="298"/>
        <end position="316"/>
    </location>
</feature>
<dbReference type="Pfam" id="PF12056">
    <property type="entry name" value="DUF3537"/>
    <property type="match status" value="1"/>
</dbReference>
<gene>
    <name evidence="2" type="ORF">K2173_008250</name>
</gene>
<name>A0AAV8S5D0_9ROSI</name>
<keyword evidence="1" id="KW-0472">Membrane</keyword>